<reference evidence="1" key="1">
    <citation type="submission" date="2023-05" db="EMBL/GenBank/DDBJ databases">
        <title>Comparative genomics of Bacillaceae isolates and their secondary metabolite potential.</title>
        <authorList>
            <person name="Song L."/>
            <person name="Nielsen L.J."/>
            <person name="Mohite O."/>
            <person name="Xu X."/>
            <person name="Weber T."/>
            <person name="Kovacs A.T."/>
        </authorList>
    </citation>
    <scope>NUCLEOTIDE SEQUENCE</scope>
    <source>
        <strain evidence="1">LY1</strain>
    </source>
</reference>
<sequence length="153" mass="18001">MNVRETTAVIELVLYNDRDISEELMRDFYGGITNVILNDEGGHALECQCMDSSVTSLILMDKQTEEEDQIIKEIGDRKFIYKKSPNWEIQFDSLVQLDADQENIYYVVEFQNIIYLYNGIQRKSIIDKTITSLRSLKEYLDNHYPAYKILERL</sequence>
<organism evidence="1 2">
    <name type="scientific">Lysinibacillus pakistanensis</name>
    <dbReference type="NCBI Taxonomy" id="759811"/>
    <lineage>
        <taxon>Bacteria</taxon>
        <taxon>Bacillati</taxon>
        <taxon>Bacillota</taxon>
        <taxon>Bacilli</taxon>
        <taxon>Bacillales</taxon>
        <taxon>Bacillaceae</taxon>
        <taxon>Lysinibacillus</taxon>
    </lineage>
</organism>
<gene>
    <name evidence="1" type="ORF">QNH24_07705</name>
</gene>
<accession>A0AAX3X234</accession>
<dbReference type="AlphaFoldDB" id="A0AAX3X234"/>
<protein>
    <submittedName>
        <fullName evidence="1">Uncharacterized protein</fullName>
    </submittedName>
</protein>
<evidence type="ECO:0000313" key="2">
    <source>
        <dbReference type="Proteomes" id="UP001178322"/>
    </source>
</evidence>
<evidence type="ECO:0000313" key="1">
    <source>
        <dbReference type="EMBL" id="WHY53118.1"/>
    </source>
</evidence>
<dbReference type="RefSeq" id="WP_283871493.1">
    <property type="nucleotide sequence ID" value="NZ_CP126101.1"/>
</dbReference>
<dbReference type="Proteomes" id="UP001178322">
    <property type="component" value="Chromosome"/>
</dbReference>
<dbReference type="EMBL" id="CP126101">
    <property type="protein sequence ID" value="WHY53118.1"/>
    <property type="molecule type" value="Genomic_DNA"/>
</dbReference>
<name>A0AAX3X234_9BACI</name>
<proteinExistence type="predicted"/>